<dbReference type="EMBL" id="CAJOBG010040781">
    <property type="protein sequence ID" value="CAF4402211.1"/>
    <property type="molecule type" value="Genomic_DNA"/>
</dbReference>
<evidence type="ECO:0000313" key="2">
    <source>
        <dbReference type="Proteomes" id="UP000663866"/>
    </source>
</evidence>
<feature type="non-terminal residue" evidence="1">
    <location>
        <position position="1"/>
    </location>
</feature>
<accession>A0A820P3X4</accession>
<sequence length="276" mass="32147">MDPRQWNCVQVSKWLSSFSTNQQVINTFIKPHCTFRKLFKHIQYIHLGEPNFKIRCELGITCGTTYSSFSGYKAHIYREHTTLLNVEPRKQEVQSYTDAANDETLDDICLDFDMERNHETEEELSENESQINCESFINWPLFNENLNKCSNDIINLEFFERFYIRFLLQLREGHSLPPNIMQSITCGKPLLDESSRTTVASPSNDVILLTDVNHIFSIIGEKMVKATNGEYNFLKLCQKYYSYEPPKPIQLEGQSDVAFYIPIKSSIQQMLKKPDV</sequence>
<comment type="caution">
    <text evidence="1">The sequence shown here is derived from an EMBL/GenBank/DDBJ whole genome shotgun (WGS) entry which is preliminary data.</text>
</comment>
<evidence type="ECO:0000313" key="1">
    <source>
        <dbReference type="EMBL" id="CAF4402211.1"/>
    </source>
</evidence>
<gene>
    <name evidence="1" type="ORF">OVN521_LOCUS34939</name>
</gene>
<dbReference type="AlphaFoldDB" id="A0A820P3X4"/>
<reference evidence="1" key="1">
    <citation type="submission" date="2021-02" db="EMBL/GenBank/DDBJ databases">
        <authorList>
            <person name="Nowell W R."/>
        </authorList>
    </citation>
    <scope>NUCLEOTIDE SEQUENCE</scope>
</reference>
<evidence type="ECO:0008006" key="3">
    <source>
        <dbReference type="Google" id="ProtNLM"/>
    </source>
</evidence>
<name>A0A820P3X4_9BILA</name>
<proteinExistence type="predicted"/>
<keyword evidence="2" id="KW-1185">Reference proteome</keyword>
<dbReference type="Proteomes" id="UP000663866">
    <property type="component" value="Unassembled WGS sequence"/>
</dbReference>
<organism evidence="1 2">
    <name type="scientific">Rotaria magnacalcarata</name>
    <dbReference type="NCBI Taxonomy" id="392030"/>
    <lineage>
        <taxon>Eukaryota</taxon>
        <taxon>Metazoa</taxon>
        <taxon>Spiralia</taxon>
        <taxon>Gnathifera</taxon>
        <taxon>Rotifera</taxon>
        <taxon>Eurotatoria</taxon>
        <taxon>Bdelloidea</taxon>
        <taxon>Philodinida</taxon>
        <taxon>Philodinidae</taxon>
        <taxon>Rotaria</taxon>
    </lineage>
</organism>
<protein>
    <recommendedName>
        <fullName evidence="3">C2H2-type domain-containing protein</fullName>
    </recommendedName>
</protein>